<organism evidence="1 2">
    <name type="scientific">Larkinella insperata</name>
    <dbReference type="NCBI Taxonomy" id="332158"/>
    <lineage>
        <taxon>Bacteria</taxon>
        <taxon>Pseudomonadati</taxon>
        <taxon>Bacteroidota</taxon>
        <taxon>Cytophagia</taxon>
        <taxon>Cytophagales</taxon>
        <taxon>Spirosomataceae</taxon>
        <taxon>Larkinella</taxon>
    </lineage>
</organism>
<dbReference type="EMBL" id="JBHTLP010000021">
    <property type="protein sequence ID" value="MFD1144551.1"/>
    <property type="molecule type" value="Genomic_DNA"/>
</dbReference>
<sequence length="499" mass="59239">MKKWFDITDSDGIKKSLREDIRKRGMAFYDGDPEKGGKRIPRSESPLWNDLVEILTEVTGKPYVPTGNVEKMKDVRAELYLKHLKEAVDRRKWNANLEGDRQFINDFRQHWLEEEAKNIDRWKAEIPSDRPEEIIEIEKYFKIVNDELVTIREGTPYKTYNQCTSKTFRADLLELCPKCPHFESIRTKIQDQIVFQARQNKDILTEKQFDEYLDAEIKNAQEAMTKTHLFELQSESKEDPYRSGRILSFIWNKERIKALNSFKIEIESKTTMAEEKNSDKIQTWENRLRDFIYQATRYSIDSVYAEVRPGFKFSVYFQDHVTSARTLYEEFRFALKNELGKLANPNFYGIDLKDRFLPMINQYREWYGKNKAETERFGEYNPYASMLNVIESTENEILKYFPPQTDNKNSTIESQLLTERERVLIHCYQQKPAIVRGQTGYADYMKFARPGDRIRYPNDSERKANSLIRSIEKILPYLTETEKKQAQSEIETIRANFRN</sequence>
<keyword evidence="2" id="KW-1185">Reference proteome</keyword>
<reference evidence="2" key="1">
    <citation type="journal article" date="2019" name="Int. J. Syst. Evol. Microbiol.">
        <title>The Global Catalogue of Microorganisms (GCM) 10K type strain sequencing project: providing services to taxonomists for standard genome sequencing and annotation.</title>
        <authorList>
            <consortium name="The Broad Institute Genomics Platform"/>
            <consortium name="The Broad Institute Genome Sequencing Center for Infectious Disease"/>
            <person name="Wu L."/>
            <person name="Ma J."/>
        </authorList>
    </citation>
    <scope>NUCLEOTIDE SEQUENCE [LARGE SCALE GENOMIC DNA]</scope>
    <source>
        <strain evidence="2">CCUG 55608</strain>
    </source>
</reference>
<comment type="caution">
    <text evidence="1">The sequence shown here is derived from an EMBL/GenBank/DDBJ whole genome shotgun (WGS) entry which is preliminary data.</text>
</comment>
<name>A0ABW3QF52_9BACT</name>
<evidence type="ECO:0008006" key="3">
    <source>
        <dbReference type="Google" id="ProtNLM"/>
    </source>
</evidence>
<dbReference type="Proteomes" id="UP001597116">
    <property type="component" value="Unassembled WGS sequence"/>
</dbReference>
<evidence type="ECO:0000313" key="1">
    <source>
        <dbReference type="EMBL" id="MFD1144551.1"/>
    </source>
</evidence>
<accession>A0ABW3QF52</accession>
<protein>
    <recommendedName>
        <fullName evidence="3">Large polyvalent protein associated domain-containing protein</fullName>
    </recommendedName>
</protein>
<evidence type="ECO:0000313" key="2">
    <source>
        <dbReference type="Proteomes" id="UP001597116"/>
    </source>
</evidence>
<proteinExistence type="predicted"/>
<gene>
    <name evidence="1" type="ORF">ACFQ4C_25715</name>
</gene>
<dbReference type="RefSeq" id="WP_265988542.1">
    <property type="nucleotide sequence ID" value="NZ_CP110973.1"/>
</dbReference>